<name>A0A1E3XGQ0_9BACT</name>
<proteinExistence type="predicted"/>
<dbReference type="AlphaFoldDB" id="A0A1E3XGQ0"/>
<evidence type="ECO:0000313" key="2">
    <source>
        <dbReference type="Proteomes" id="UP000094056"/>
    </source>
</evidence>
<organism evidence="1 2">
    <name type="scientific">Candidatus Scalindua rubra</name>
    <dbReference type="NCBI Taxonomy" id="1872076"/>
    <lineage>
        <taxon>Bacteria</taxon>
        <taxon>Pseudomonadati</taxon>
        <taxon>Planctomycetota</taxon>
        <taxon>Candidatus Brocadiia</taxon>
        <taxon>Candidatus Brocadiales</taxon>
        <taxon>Candidatus Scalinduaceae</taxon>
        <taxon>Candidatus Scalindua</taxon>
    </lineage>
</organism>
<protein>
    <submittedName>
        <fullName evidence="1">Putative geranylgeranyl reductase</fullName>
    </submittedName>
</protein>
<gene>
    <name evidence="1" type="ORF">SCARUB_00042</name>
</gene>
<reference evidence="1 2" key="1">
    <citation type="submission" date="2016-07" db="EMBL/GenBank/DDBJ databases">
        <title>Draft genome of Scalindua rubra, obtained from a brine-seawater interface in the Red Sea, sheds light on salt adaptation in anammox bacteria.</title>
        <authorList>
            <person name="Speth D.R."/>
            <person name="Lagkouvardos I."/>
            <person name="Wang Y."/>
            <person name="Qian P.-Y."/>
            <person name="Dutilh B.E."/>
            <person name="Jetten M.S."/>
        </authorList>
    </citation>
    <scope>NUCLEOTIDE SEQUENCE [LARGE SCALE GENOMIC DNA]</scope>
    <source>
        <strain evidence="1">BSI-1</strain>
    </source>
</reference>
<dbReference type="PANTHER" id="PTHR42685:SF22">
    <property type="entry name" value="CONDITIONED MEDIUM FACTOR RECEPTOR 1"/>
    <property type="match status" value="1"/>
</dbReference>
<accession>A0A1E3XGQ0</accession>
<dbReference type="InterPro" id="IPR036188">
    <property type="entry name" value="FAD/NAD-bd_sf"/>
</dbReference>
<dbReference type="Gene3D" id="3.50.50.60">
    <property type="entry name" value="FAD/NAD(P)-binding domain"/>
    <property type="match status" value="2"/>
</dbReference>
<evidence type="ECO:0000313" key="1">
    <source>
        <dbReference type="EMBL" id="ODS34782.1"/>
    </source>
</evidence>
<comment type="caution">
    <text evidence="1">The sequence shown here is derived from an EMBL/GenBank/DDBJ whole genome shotgun (WGS) entry which is preliminary data.</text>
</comment>
<dbReference type="SUPFAM" id="SSF51905">
    <property type="entry name" value="FAD/NAD(P)-binding domain"/>
    <property type="match status" value="2"/>
</dbReference>
<dbReference type="EMBL" id="MAYW01000001">
    <property type="protein sequence ID" value="ODS34782.1"/>
    <property type="molecule type" value="Genomic_DNA"/>
</dbReference>
<dbReference type="Proteomes" id="UP000094056">
    <property type="component" value="Unassembled WGS sequence"/>
</dbReference>
<dbReference type="InterPro" id="IPR050407">
    <property type="entry name" value="Geranylgeranyl_reductase"/>
</dbReference>
<dbReference type="PANTHER" id="PTHR42685">
    <property type="entry name" value="GERANYLGERANYL DIPHOSPHATE REDUCTASE"/>
    <property type="match status" value="1"/>
</dbReference>
<sequence length="910" mass="102548">MIDKDFFLNDGSQIAIIGGGPAGSFFAHFASKFAKERGINVGITIFEGKSFHQKGPRGCNMCGGVISEKLYGELKSQEILIPERCIQREIDGYHFQTQDGYIEVHNPRPSTEKKIVTVYRGDGPMFSQQSESISFDNFLLSHVENMGVNVCSDIVSDVVLPSNTKEKARVIFGKRGSREEINVDLVVGAFGLNTGMLEKMKRLKFGYIPPRTIRACQAEIYVGNKDDYRYLDNKIHIFSLGIKSITYASFTPKEDYITVSLIGKTDLNKAHLIEFLNHPIVRRVLPEEDWKIPKSFCICFPRINITQARHPFTDRFVIIGSAAISRYFKNGIESAFSTSKIAADSIFELGVSEKAFWRGYHKPVKKLFGSDNSYGRRVFGLNDYITSRRRISSSYLALLKSGKDSPIVKKQLEVVWNMCTGSIPYKKVFLKAFDPILQFKLMPITLTAWTRQAIESTVGGRELRHARRLGHLAKKGLGPLEDGQTVVIIGGGPAGTSCAITLSRLAKRRNIDLNIVLYEGKDFGKSEQFNPCVGVLSPPIEEILEKDLGIPFPHDLVLEEIPAYYLHSDDEDIKLEGDGEVSLAVRRIYFDNYLIHKAKDAGVNVLHSRVTNTDIEPSGVMVYSENDNRRADVVVGAFGLDEGACKMFETTTRYRTAQYLSTILTKFYPEKEEMEKFGNSIHAFLPSLRGIEFGAITPKIDHLDINIAGSKVNWRWMDNFLLLPQVNKVLPPNFAMQRHELSYSRWQFPTSPAKNLFGDRYVTVGDAAGIIRAFKGKGVNTACITGIRAAEVMMDVGISREAFKDYYDSFSEITGDLPYGKTVRRLATFSAHYGLFSPMVKLAKEDKTFRIALFDSVAGSKMFKRIIFDTLNAHLSWKITKIFISWFLKQFSFMSWLTKPVSKIITIKRP</sequence>